<dbReference type="PROSITE" id="PS00324">
    <property type="entry name" value="ASPARTOKINASE"/>
    <property type="match status" value="1"/>
</dbReference>
<dbReference type="NCBIfam" id="NF005153">
    <property type="entry name" value="PRK06635.1-1"/>
    <property type="match status" value="1"/>
</dbReference>
<gene>
    <name evidence="20" type="ORF">GCM10010319_69670</name>
</gene>
<keyword evidence="8 17" id="KW-0028">Amino-acid biosynthesis</keyword>
<dbReference type="CDD" id="cd04913">
    <property type="entry name" value="ACT_AKii-LysC-BS-like_1"/>
    <property type="match status" value="1"/>
</dbReference>
<dbReference type="NCBIfam" id="NF005155">
    <property type="entry name" value="PRK06635.1-4"/>
    <property type="match status" value="1"/>
</dbReference>
<dbReference type="InterPro" id="IPR041740">
    <property type="entry name" value="AKii-LysC-BS"/>
</dbReference>
<dbReference type="Pfam" id="PF00696">
    <property type="entry name" value="AA_kinase"/>
    <property type="match status" value="1"/>
</dbReference>
<evidence type="ECO:0000256" key="15">
    <source>
        <dbReference type="ARBA" id="ARBA00047872"/>
    </source>
</evidence>
<evidence type="ECO:0000256" key="3">
    <source>
        <dbReference type="ARBA" id="ARBA00004986"/>
    </source>
</evidence>
<comment type="caution">
    <text evidence="20">The sequence shown here is derived from an EMBL/GenBank/DDBJ whole genome shotgun (WGS) entry which is preliminary data.</text>
</comment>
<dbReference type="InterPro" id="IPR018042">
    <property type="entry name" value="Aspartate_kinase_CS"/>
</dbReference>
<keyword evidence="21" id="KW-1185">Reference proteome</keyword>
<keyword evidence="12" id="KW-0067">ATP-binding</keyword>
<evidence type="ECO:0000313" key="20">
    <source>
        <dbReference type="EMBL" id="GAA0381280.1"/>
    </source>
</evidence>
<keyword evidence="11 16" id="KW-0418">Kinase</keyword>
<evidence type="ECO:0000256" key="6">
    <source>
        <dbReference type="ARBA" id="ARBA00013059"/>
    </source>
</evidence>
<evidence type="ECO:0000256" key="14">
    <source>
        <dbReference type="ARBA" id="ARBA00023154"/>
    </source>
</evidence>
<dbReference type="CDD" id="cd04261">
    <property type="entry name" value="AAK_AKii-LysC-BS"/>
    <property type="match status" value="1"/>
</dbReference>
<dbReference type="InterPro" id="IPR045865">
    <property type="entry name" value="ACT-like_dom_sf"/>
</dbReference>
<dbReference type="Gene3D" id="3.40.1160.10">
    <property type="entry name" value="Acetylglutamate kinase-like"/>
    <property type="match status" value="1"/>
</dbReference>
<name>A0ABN0Y3G2_9ACTN</name>
<dbReference type="NCBIfam" id="NF005154">
    <property type="entry name" value="PRK06635.1-2"/>
    <property type="match status" value="1"/>
</dbReference>
<dbReference type="SUPFAM" id="SSF55021">
    <property type="entry name" value="ACT-like"/>
    <property type="match status" value="2"/>
</dbReference>
<dbReference type="InterPro" id="IPR001057">
    <property type="entry name" value="Glu/AcGlu_kinase"/>
</dbReference>
<dbReference type="RefSeq" id="WP_344124419.1">
    <property type="nucleotide sequence ID" value="NZ_BAAABW010000042.1"/>
</dbReference>
<reference evidence="20 21" key="1">
    <citation type="journal article" date="2019" name="Int. J. Syst. Evol. Microbiol.">
        <title>The Global Catalogue of Microorganisms (GCM) 10K type strain sequencing project: providing services to taxonomists for standard genome sequencing and annotation.</title>
        <authorList>
            <consortium name="The Broad Institute Genomics Platform"/>
            <consortium name="The Broad Institute Genome Sequencing Center for Infectious Disease"/>
            <person name="Wu L."/>
            <person name="Ma J."/>
        </authorList>
    </citation>
    <scope>NUCLEOTIDE SEQUENCE [LARGE SCALE GENOMIC DNA]</scope>
    <source>
        <strain evidence="20 21">JCM 4565</strain>
    </source>
</reference>
<feature type="compositionally biased region" description="Basic and acidic residues" evidence="18">
    <location>
        <begin position="420"/>
        <end position="431"/>
    </location>
</feature>
<keyword evidence="13" id="KW-0220">Diaminopimelate biosynthesis</keyword>
<comment type="similarity">
    <text evidence="5 16">Belongs to the aspartokinase family.</text>
</comment>
<dbReference type="Proteomes" id="UP001500063">
    <property type="component" value="Unassembled WGS sequence"/>
</dbReference>
<dbReference type="PANTHER" id="PTHR21499:SF3">
    <property type="entry name" value="ASPARTOKINASE"/>
    <property type="match status" value="1"/>
</dbReference>
<accession>A0ABN0Y3G2</accession>
<dbReference type="NCBIfam" id="TIGR00657">
    <property type="entry name" value="asp_kinases"/>
    <property type="match status" value="1"/>
</dbReference>
<comment type="pathway">
    <text evidence="3 17">Amino-acid biosynthesis; L-methionine biosynthesis via de novo pathway; L-homoserine from L-aspartate: step 1/3.</text>
</comment>
<dbReference type="Pfam" id="PF01842">
    <property type="entry name" value="ACT"/>
    <property type="match status" value="1"/>
</dbReference>
<evidence type="ECO:0000256" key="8">
    <source>
        <dbReference type="ARBA" id="ARBA00022605"/>
    </source>
</evidence>
<evidence type="ECO:0000256" key="4">
    <source>
        <dbReference type="ARBA" id="ARBA00005139"/>
    </source>
</evidence>
<evidence type="ECO:0000256" key="9">
    <source>
        <dbReference type="ARBA" id="ARBA00022679"/>
    </source>
</evidence>
<dbReference type="PRINTS" id="PR00474">
    <property type="entry name" value="GLU5KINASE"/>
</dbReference>
<evidence type="ECO:0000259" key="19">
    <source>
        <dbReference type="PROSITE" id="PS51671"/>
    </source>
</evidence>
<dbReference type="InterPro" id="IPR036393">
    <property type="entry name" value="AceGlu_kinase-like_sf"/>
</dbReference>
<evidence type="ECO:0000256" key="18">
    <source>
        <dbReference type="SAM" id="MobiDB-lite"/>
    </source>
</evidence>
<evidence type="ECO:0000313" key="21">
    <source>
        <dbReference type="Proteomes" id="UP001500063"/>
    </source>
</evidence>
<keyword evidence="14" id="KW-0457">Lysine biosynthesis</keyword>
<comment type="pathway">
    <text evidence="2 17">Amino-acid biosynthesis; L-lysine biosynthesis via DAP pathway; (S)-tetrahydrodipicolinate from L-aspartate: step 1/4.</text>
</comment>
<evidence type="ECO:0000256" key="5">
    <source>
        <dbReference type="ARBA" id="ARBA00010122"/>
    </source>
</evidence>
<evidence type="ECO:0000256" key="16">
    <source>
        <dbReference type="RuleBase" id="RU003448"/>
    </source>
</evidence>
<dbReference type="PIRSF" id="PIRSF000726">
    <property type="entry name" value="Asp_kin"/>
    <property type="match status" value="1"/>
</dbReference>
<proteinExistence type="inferred from homology"/>
<feature type="domain" description="ACT" evidence="19">
    <location>
        <begin position="270"/>
        <end position="355"/>
    </location>
</feature>
<evidence type="ECO:0000256" key="2">
    <source>
        <dbReference type="ARBA" id="ARBA00004766"/>
    </source>
</evidence>
<dbReference type="PANTHER" id="PTHR21499">
    <property type="entry name" value="ASPARTATE KINASE"/>
    <property type="match status" value="1"/>
</dbReference>
<comment type="function">
    <text evidence="1">Catalyzes the phosphorylation of the beta-carboxyl group of aspartic acid with ATP to yield 4-phospho-L-aspartate, which is involved in the branched biosynthetic pathway leading to the biosynthesis of amino acids lysine, threonine, isoleucine and methionine.</text>
</comment>
<evidence type="ECO:0000256" key="13">
    <source>
        <dbReference type="ARBA" id="ARBA00022915"/>
    </source>
</evidence>
<evidence type="ECO:0000256" key="1">
    <source>
        <dbReference type="ARBA" id="ARBA00002843"/>
    </source>
</evidence>
<dbReference type="InterPro" id="IPR054352">
    <property type="entry name" value="ACT_Aspartokinase"/>
</dbReference>
<evidence type="ECO:0000256" key="17">
    <source>
        <dbReference type="RuleBase" id="RU004249"/>
    </source>
</evidence>
<evidence type="ECO:0000256" key="12">
    <source>
        <dbReference type="ARBA" id="ARBA00022840"/>
    </source>
</evidence>
<evidence type="ECO:0000256" key="7">
    <source>
        <dbReference type="ARBA" id="ARBA00016273"/>
    </source>
</evidence>
<dbReference type="Pfam" id="PF22468">
    <property type="entry name" value="ACT_9"/>
    <property type="match status" value="1"/>
</dbReference>
<dbReference type="InterPro" id="IPR001341">
    <property type="entry name" value="Asp_kinase"/>
</dbReference>
<organism evidence="20 21">
    <name type="scientific">Streptomyces blastmyceticus</name>
    <dbReference type="NCBI Taxonomy" id="68180"/>
    <lineage>
        <taxon>Bacteria</taxon>
        <taxon>Bacillati</taxon>
        <taxon>Actinomycetota</taxon>
        <taxon>Actinomycetes</taxon>
        <taxon>Kitasatosporales</taxon>
        <taxon>Streptomycetaceae</taxon>
        <taxon>Streptomyces</taxon>
    </lineage>
</organism>
<dbReference type="SUPFAM" id="SSF53633">
    <property type="entry name" value="Carbamate kinase-like"/>
    <property type="match status" value="1"/>
</dbReference>
<keyword evidence="10" id="KW-0547">Nucleotide-binding</keyword>
<dbReference type="Gene3D" id="3.30.2130.10">
    <property type="entry name" value="VC0802-like"/>
    <property type="match status" value="1"/>
</dbReference>
<comment type="pathway">
    <text evidence="4 17">Amino-acid biosynthesis; L-threonine biosynthesis; L-threonine from L-aspartate: step 1/5.</text>
</comment>
<comment type="catalytic activity">
    <reaction evidence="15 16">
        <text>L-aspartate + ATP = 4-phospho-L-aspartate + ADP</text>
        <dbReference type="Rhea" id="RHEA:23776"/>
        <dbReference type="ChEBI" id="CHEBI:29991"/>
        <dbReference type="ChEBI" id="CHEBI:30616"/>
        <dbReference type="ChEBI" id="CHEBI:57535"/>
        <dbReference type="ChEBI" id="CHEBI:456216"/>
        <dbReference type="EC" id="2.7.2.4"/>
    </reaction>
</comment>
<feature type="region of interest" description="Disordered" evidence="18">
    <location>
        <begin position="412"/>
        <end position="431"/>
    </location>
</feature>
<dbReference type="CDD" id="cd04923">
    <property type="entry name" value="ACT_AK-LysC-DapG-like_2"/>
    <property type="match status" value="1"/>
</dbReference>
<dbReference type="GO" id="GO:0016301">
    <property type="term" value="F:kinase activity"/>
    <property type="evidence" value="ECO:0007669"/>
    <property type="project" value="UniProtKB-KW"/>
</dbReference>
<dbReference type="PROSITE" id="PS51671">
    <property type="entry name" value="ACT"/>
    <property type="match status" value="1"/>
</dbReference>
<dbReference type="InterPro" id="IPR002912">
    <property type="entry name" value="ACT_dom"/>
</dbReference>
<dbReference type="InterPro" id="IPR001048">
    <property type="entry name" value="Asp/Glu/Uridylate_kinase"/>
</dbReference>
<dbReference type="EMBL" id="BAAABW010000042">
    <property type="protein sequence ID" value="GAA0381280.1"/>
    <property type="molecule type" value="Genomic_DNA"/>
</dbReference>
<protein>
    <recommendedName>
        <fullName evidence="7 16">Aspartokinase</fullName>
        <ecNumber evidence="6 16">2.7.2.4</ecNumber>
    </recommendedName>
</protein>
<dbReference type="InterPro" id="IPR005260">
    <property type="entry name" value="Asp_kin_monofn"/>
</dbReference>
<evidence type="ECO:0000256" key="10">
    <source>
        <dbReference type="ARBA" id="ARBA00022741"/>
    </source>
</evidence>
<dbReference type="EC" id="2.7.2.4" evidence="6 16"/>
<evidence type="ECO:0000256" key="11">
    <source>
        <dbReference type="ARBA" id="ARBA00022777"/>
    </source>
</evidence>
<sequence length="431" mass="44800">MALIVQKYGGSSVRSTERIKRVAERVVATRGEGHDVVVVLSAMGDTTDRLLELARQVSDLPSPRELDMLLTSGERMANALAAMAIHSLGADACSLSGPQAGVITTSAYGKARIVDVTPRRVRQALDRGAIVLVAGFQGLSPETEDITTLGRGGSDTTAIALAAALKADVCEICTDVDGVYTADPRIVPEARRLEHITFESMEEMAASGAKVLALRSVEYARRCGVTVLVRSSCHTGPGTTVSGSADDDRGEHGDHGAITGVAHDVSCAKVAVTGVPDRPGTVARVFRAVADAGCEVDTAVQNVPGPAGGVRDITFLLPGDGAPAAVAALREIRAGTGFAEVHQDDDVAKVSVIGGGMRARPGATATFCEALAEAGVNIEIMSTSEIRISAVCRTARLHDAIRALHRAFGLDRTPGTTPDKTLDHTEAVPQT</sequence>
<keyword evidence="9 16" id="KW-0808">Transferase</keyword>